<name>W5Y7U9_9CORY</name>
<dbReference type="eggNOG" id="COG0620">
    <property type="taxonomic scope" value="Bacteria"/>
</dbReference>
<dbReference type="EMBL" id="CP004353">
    <property type="protein sequence ID" value="AHI22578.1"/>
    <property type="molecule type" value="Genomic_DNA"/>
</dbReference>
<proteinExistence type="predicted"/>
<sequence length="331" mass="35682">MTCYNLGDLPGTSLAEAGDVIASETPLRTIPRLPARGLGSDAVGATLALMPELPIEKGPRSWRLTTRPQILTRRVWDRTERDLDQLEELWGEVEEVQFAVMGPWSLATRIELSGGHRVLADFGALRDLTEVFIGGMGRHALELHRRFGARVSILIEEPDLNSLAAGTVKGTSDFDVIPTVFPKALGERLHAVVAGLRDAGIESVRLNQLGRHPRVDVARICAADGVLVSRSAIAGTAMLDEVGQALSQGITLGVGTIREGDFLDEDRANPRRHAVAVARLFDELAIPREQLTHAEIVPAAPLNGSTLLRAARALACARVANEMLEKDAGDL</sequence>
<dbReference type="KEGG" id="cvt:B843_05965"/>
<dbReference type="STRING" id="1224164.B843_05965"/>
<dbReference type="HOGENOM" id="CLU_065357_0_0_11"/>
<gene>
    <name evidence="1" type="ORF">B843_05965</name>
</gene>
<dbReference type="AlphaFoldDB" id="W5Y7U9"/>
<reference evidence="1 2" key="1">
    <citation type="submission" date="2013-02" db="EMBL/GenBank/DDBJ databases">
        <title>The complete genome sequence of Corynebacterium vitaeruminis DSM 20294.</title>
        <authorList>
            <person name="Ruckert C."/>
            <person name="Albersmeier A."/>
            <person name="Kalinowski J."/>
        </authorList>
    </citation>
    <scope>NUCLEOTIDE SEQUENCE [LARGE SCALE GENOMIC DNA]</scope>
    <source>
        <strain evidence="2">ATCC 10234</strain>
    </source>
</reference>
<evidence type="ECO:0000313" key="2">
    <source>
        <dbReference type="Proteomes" id="UP000019222"/>
    </source>
</evidence>
<dbReference type="PATRIC" id="fig|1224164.3.peg.1194"/>
<organism evidence="1 2">
    <name type="scientific">Corynebacterium vitaeruminis DSM 20294</name>
    <dbReference type="NCBI Taxonomy" id="1224164"/>
    <lineage>
        <taxon>Bacteria</taxon>
        <taxon>Bacillati</taxon>
        <taxon>Actinomycetota</taxon>
        <taxon>Actinomycetes</taxon>
        <taxon>Mycobacteriales</taxon>
        <taxon>Corynebacteriaceae</taxon>
        <taxon>Corynebacterium</taxon>
    </lineage>
</organism>
<keyword evidence="2" id="KW-1185">Reference proteome</keyword>
<dbReference type="RefSeq" id="WP_025252611.1">
    <property type="nucleotide sequence ID" value="NZ_CP004353.1"/>
</dbReference>
<evidence type="ECO:0008006" key="3">
    <source>
        <dbReference type="Google" id="ProtNLM"/>
    </source>
</evidence>
<accession>W5Y7U9</accession>
<evidence type="ECO:0000313" key="1">
    <source>
        <dbReference type="EMBL" id="AHI22578.1"/>
    </source>
</evidence>
<dbReference type="Proteomes" id="UP000019222">
    <property type="component" value="Chromosome"/>
</dbReference>
<protein>
    <recommendedName>
        <fullName evidence="3">Methionine synthase</fullName>
    </recommendedName>
</protein>